<name>A0A7Y7IF51_9MICC</name>
<keyword evidence="2" id="KW-1185">Reference proteome</keyword>
<evidence type="ECO:0000313" key="2">
    <source>
        <dbReference type="Proteomes" id="UP000543556"/>
    </source>
</evidence>
<proteinExistence type="predicted"/>
<dbReference type="Proteomes" id="UP000543556">
    <property type="component" value="Unassembled WGS sequence"/>
</dbReference>
<sequence>MPTATLERKAVQRSVYHVRPCDGPDGMKWELHKFHTTQHEQFHSQKEAVAAAHAECGDRQSHIVMHALDGHAYREYDIN</sequence>
<dbReference type="RefSeq" id="WP_176633901.1">
    <property type="nucleotide sequence ID" value="NZ_JAAMFM010000004.1"/>
</dbReference>
<gene>
    <name evidence="1" type="ORF">G6034_04430</name>
</gene>
<dbReference type="Pfam" id="PF09954">
    <property type="entry name" value="DUF2188"/>
    <property type="match status" value="1"/>
</dbReference>
<dbReference type="InterPro" id="IPR018691">
    <property type="entry name" value="DUF2188"/>
</dbReference>
<accession>A0A7Y7IF51</accession>
<comment type="caution">
    <text evidence="1">The sequence shown here is derived from an EMBL/GenBank/DDBJ whole genome shotgun (WGS) entry which is preliminary data.</text>
</comment>
<reference evidence="1 2" key="1">
    <citation type="submission" date="2020-02" db="EMBL/GenBank/DDBJ databases">
        <title>Genome sequence of strain AETb3-4.</title>
        <authorList>
            <person name="Gao J."/>
            <person name="Zhang X."/>
        </authorList>
    </citation>
    <scope>NUCLEOTIDE SEQUENCE [LARGE SCALE GENOMIC DNA]</scope>
    <source>
        <strain evidence="1 2">AETb3-4</strain>
    </source>
</reference>
<organism evidence="1 2">
    <name type="scientific">Arthrobacter wenxiniae</name>
    <dbReference type="NCBI Taxonomy" id="2713570"/>
    <lineage>
        <taxon>Bacteria</taxon>
        <taxon>Bacillati</taxon>
        <taxon>Actinomycetota</taxon>
        <taxon>Actinomycetes</taxon>
        <taxon>Micrococcales</taxon>
        <taxon>Micrococcaceae</taxon>
        <taxon>Arthrobacter</taxon>
    </lineage>
</organism>
<evidence type="ECO:0000313" key="1">
    <source>
        <dbReference type="EMBL" id="NVM94168.1"/>
    </source>
</evidence>
<dbReference type="AlphaFoldDB" id="A0A7Y7IF51"/>
<protein>
    <submittedName>
        <fullName evidence="1">DUF2188 domain-containing protein</fullName>
    </submittedName>
</protein>
<dbReference type="EMBL" id="JAAMFM010000004">
    <property type="protein sequence ID" value="NVM94168.1"/>
    <property type="molecule type" value="Genomic_DNA"/>
</dbReference>